<sequence length="323" mass="34071">MSRLWRVETGGGRDHRWPLPQCASAAGGPMADYLDYSRILEATEPSGIVDGLFSGHGNRRFLGSWSIGTSPVGEVGGGDPGPAEAGAGVAGHLPHRRGRRTLLRRRRAKLNSPEDAAAHRARDAEAAFAAARAGPPAALLDSQAVGDDMTDYLDYSRILEATEPSGIVDGLFSGHGNGRFLGSGFEMGSAAAGADEGWWGRARAGATEHIHAHRRWAAPLLSVLLSSLLISASLSSSSRALLISFSPLPSAASVEPLFVEAPRGAPCPGCNNRTEQRQKNEVRSSCIHGTPWAVATITVSERRTQPPPSAVSSRTPSLEILLH</sequence>
<gene>
    <name evidence="2" type="ORF">ZEAMMB73_Zm00001d023628</name>
</gene>
<dbReference type="AlphaFoldDB" id="A0A1D6IUG0"/>
<feature type="region of interest" description="Disordered" evidence="1">
    <location>
        <begin position="301"/>
        <end position="323"/>
    </location>
</feature>
<accession>A0A1D6IUG0</accession>
<proteinExistence type="predicted"/>
<dbReference type="InParanoid" id="A0A1D6IUG0"/>
<evidence type="ECO:0000256" key="1">
    <source>
        <dbReference type="SAM" id="MobiDB-lite"/>
    </source>
</evidence>
<reference evidence="2" key="1">
    <citation type="submission" date="2015-12" db="EMBL/GenBank/DDBJ databases">
        <title>Update maize B73 reference genome by single molecule sequencing technologies.</title>
        <authorList>
            <consortium name="Maize Genome Sequencing Project"/>
            <person name="Ware D."/>
        </authorList>
    </citation>
    <scope>NUCLEOTIDE SEQUENCE</scope>
    <source>
        <tissue evidence="2">Seedling</tissue>
    </source>
</reference>
<name>A0A1D6IUG0_MAIZE</name>
<dbReference type="PaxDb" id="4577-GRMZM2G162821_P01"/>
<dbReference type="EMBL" id="CM000786">
    <property type="protein sequence ID" value="AQK39673.1"/>
    <property type="molecule type" value="Genomic_DNA"/>
</dbReference>
<organism evidence="2">
    <name type="scientific">Zea mays</name>
    <name type="common">Maize</name>
    <dbReference type="NCBI Taxonomy" id="4577"/>
    <lineage>
        <taxon>Eukaryota</taxon>
        <taxon>Viridiplantae</taxon>
        <taxon>Streptophyta</taxon>
        <taxon>Embryophyta</taxon>
        <taxon>Tracheophyta</taxon>
        <taxon>Spermatophyta</taxon>
        <taxon>Magnoliopsida</taxon>
        <taxon>Liliopsida</taxon>
        <taxon>Poales</taxon>
        <taxon>Poaceae</taxon>
        <taxon>PACMAD clade</taxon>
        <taxon>Panicoideae</taxon>
        <taxon>Andropogonodae</taxon>
        <taxon>Andropogoneae</taxon>
        <taxon>Tripsacinae</taxon>
        <taxon>Zea</taxon>
    </lineage>
</organism>
<evidence type="ECO:0000313" key="2">
    <source>
        <dbReference type="EMBL" id="AQK39673.1"/>
    </source>
</evidence>
<dbReference type="ExpressionAtlas" id="A0A1D6IUG0">
    <property type="expression patterns" value="baseline and differential"/>
</dbReference>
<protein>
    <submittedName>
        <fullName evidence="2">Uncharacterized protein</fullName>
    </submittedName>
</protein>